<dbReference type="Gene3D" id="3.40.50.1000">
    <property type="entry name" value="HAD superfamily/HAD-like"/>
    <property type="match status" value="1"/>
</dbReference>
<evidence type="ECO:0000313" key="2">
    <source>
        <dbReference type="Proteomes" id="UP001551329"/>
    </source>
</evidence>
<dbReference type="Gene3D" id="1.10.150.240">
    <property type="entry name" value="Putative phosphatase, domain 2"/>
    <property type="match status" value="1"/>
</dbReference>
<accession>A0ABV3CBI6</accession>
<dbReference type="RefSeq" id="WP_358473315.1">
    <property type="nucleotide sequence ID" value="NZ_JBEZAE010000011.1"/>
</dbReference>
<dbReference type="SFLD" id="SFLDS00003">
    <property type="entry name" value="Haloacid_Dehalogenase"/>
    <property type="match status" value="1"/>
</dbReference>
<dbReference type="EMBL" id="JBEZAE010000011">
    <property type="protein sequence ID" value="MEU7072139.1"/>
    <property type="molecule type" value="Genomic_DNA"/>
</dbReference>
<name>A0ABV3CBI6_9ACTN</name>
<dbReference type="CDD" id="cd07505">
    <property type="entry name" value="HAD_BPGM-like"/>
    <property type="match status" value="1"/>
</dbReference>
<proteinExistence type="predicted"/>
<comment type="caution">
    <text evidence="1">The sequence shown here is derived from an EMBL/GenBank/DDBJ whole genome shotgun (WGS) entry which is preliminary data.</text>
</comment>
<protein>
    <submittedName>
        <fullName evidence="1">HAD family phosphatase</fullName>
    </submittedName>
</protein>
<organism evidence="1 2">
    <name type="scientific">Streptomyces narbonensis</name>
    <dbReference type="NCBI Taxonomy" id="67333"/>
    <lineage>
        <taxon>Bacteria</taxon>
        <taxon>Bacillati</taxon>
        <taxon>Actinomycetota</taxon>
        <taxon>Actinomycetes</taxon>
        <taxon>Kitasatosporales</taxon>
        <taxon>Streptomycetaceae</taxon>
        <taxon>Streptomyces</taxon>
    </lineage>
</organism>
<dbReference type="PANTHER" id="PTHR43481:SF4">
    <property type="entry name" value="GLYCEROL-1-PHOSPHATE PHOSPHOHYDROLASE 1-RELATED"/>
    <property type="match status" value="1"/>
</dbReference>
<dbReference type="SFLD" id="SFLDG01135">
    <property type="entry name" value="C1.5.6:_HAD__Beta-PGM__Phospha"/>
    <property type="match status" value="1"/>
</dbReference>
<evidence type="ECO:0000313" key="1">
    <source>
        <dbReference type="EMBL" id="MEU7072139.1"/>
    </source>
</evidence>
<dbReference type="Proteomes" id="UP001551329">
    <property type="component" value="Unassembled WGS sequence"/>
</dbReference>
<dbReference type="SFLD" id="SFLDG01129">
    <property type="entry name" value="C1.5:_HAD__Beta-PGM__Phosphata"/>
    <property type="match status" value="1"/>
</dbReference>
<dbReference type="PANTHER" id="PTHR43481">
    <property type="entry name" value="FRUCTOSE-1-PHOSPHATE PHOSPHATASE"/>
    <property type="match status" value="1"/>
</dbReference>
<keyword evidence="2" id="KW-1185">Reference proteome</keyword>
<reference evidence="1 2" key="1">
    <citation type="submission" date="2024-06" db="EMBL/GenBank/DDBJ databases">
        <title>The Natural Products Discovery Center: Release of the First 8490 Sequenced Strains for Exploring Actinobacteria Biosynthetic Diversity.</title>
        <authorList>
            <person name="Kalkreuter E."/>
            <person name="Kautsar S.A."/>
            <person name="Yang D."/>
            <person name="Bader C.D."/>
            <person name="Teijaro C.N."/>
            <person name="Fluegel L."/>
            <person name="Davis C.M."/>
            <person name="Simpson J.R."/>
            <person name="Lauterbach L."/>
            <person name="Steele A.D."/>
            <person name="Gui C."/>
            <person name="Meng S."/>
            <person name="Li G."/>
            <person name="Viehrig K."/>
            <person name="Ye F."/>
            <person name="Su P."/>
            <person name="Kiefer A.F."/>
            <person name="Nichols A."/>
            <person name="Cepeda A.J."/>
            <person name="Yan W."/>
            <person name="Fan B."/>
            <person name="Jiang Y."/>
            <person name="Adhikari A."/>
            <person name="Zheng C.-J."/>
            <person name="Schuster L."/>
            <person name="Cowan T.M."/>
            <person name="Smanski M.J."/>
            <person name="Chevrette M.G."/>
            <person name="De Carvalho L.P.S."/>
            <person name="Shen B."/>
        </authorList>
    </citation>
    <scope>NUCLEOTIDE SEQUENCE [LARGE SCALE GENOMIC DNA]</scope>
    <source>
        <strain evidence="1 2">NPDC045974</strain>
    </source>
</reference>
<dbReference type="Pfam" id="PF00702">
    <property type="entry name" value="Hydrolase"/>
    <property type="match status" value="1"/>
</dbReference>
<dbReference type="NCBIfam" id="TIGR01509">
    <property type="entry name" value="HAD-SF-IA-v3"/>
    <property type="match status" value="1"/>
</dbReference>
<dbReference type="InterPro" id="IPR006439">
    <property type="entry name" value="HAD-SF_hydro_IA"/>
</dbReference>
<dbReference type="InterPro" id="IPR036412">
    <property type="entry name" value="HAD-like_sf"/>
</dbReference>
<sequence length="230" mass="23977">MPVRTELRAVLFDMDGTLVDTERVWRRTVEEEAVGLGIVLADEDLSFVLGRAVEDCAAHLAARAAARAEARIDGGGEAARIGDSLERRFTELVRRQVVPLPGAVELLAAVHAAGIPTALVSASPRQVVDTVLDALGRHRFSVTVAAGETPRTKPQPDPYLAALTALGAAPESCVAVEDTPTGIASAEAAGCGVVAVPAPTTTVTPAPRRTVVRSLLDVDLALLRGLVATR</sequence>
<dbReference type="InterPro" id="IPR023214">
    <property type="entry name" value="HAD_sf"/>
</dbReference>
<dbReference type="PRINTS" id="PR00413">
    <property type="entry name" value="HADHALOGNASE"/>
</dbReference>
<gene>
    <name evidence="1" type="ORF">AB0A88_18620</name>
</gene>
<dbReference type="InterPro" id="IPR051806">
    <property type="entry name" value="HAD-like_SPP"/>
</dbReference>
<dbReference type="InterPro" id="IPR023198">
    <property type="entry name" value="PGP-like_dom2"/>
</dbReference>
<dbReference type="SUPFAM" id="SSF56784">
    <property type="entry name" value="HAD-like"/>
    <property type="match status" value="1"/>
</dbReference>